<name>A0A6A5YM35_9PLEO</name>
<evidence type="ECO:0000256" key="1">
    <source>
        <dbReference type="SAM" id="MobiDB-lite"/>
    </source>
</evidence>
<dbReference type="AlphaFoldDB" id="A0A6A5YM35"/>
<gene>
    <name evidence="2" type="ORF">BDV96DRAFT_308219</name>
</gene>
<evidence type="ECO:0000313" key="3">
    <source>
        <dbReference type="Proteomes" id="UP000799770"/>
    </source>
</evidence>
<dbReference type="Proteomes" id="UP000799770">
    <property type="component" value="Unassembled WGS sequence"/>
</dbReference>
<reference evidence="2" key="1">
    <citation type="journal article" date="2020" name="Stud. Mycol.">
        <title>101 Dothideomycetes genomes: a test case for predicting lifestyles and emergence of pathogens.</title>
        <authorList>
            <person name="Haridas S."/>
            <person name="Albert R."/>
            <person name="Binder M."/>
            <person name="Bloem J."/>
            <person name="Labutti K."/>
            <person name="Salamov A."/>
            <person name="Andreopoulos B."/>
            <person name="Baker S."/>
            <person name="Barry K."/>
            <person name="Bills G."/>
            <person name="Bluhm B."/>
            <person name="Cannon C."/>
            <person name="Castanera R."/>
            <person name="Culley D."/>
            <person name="Daum C."/>
            <person name="Ezra D."/>
            <person name="Gonzalez J."/>
            <person name="Henrissat B."/>
            <person name="Kuo A."/>
            <person name="Liang C."/>
            <person name="Lipzen A."/>
            <person name="Lutzoni F."/>
            <person name="Magnuson J."/>
            <person name="Mondo S."/>
            <person name="Nolan M."/>
            <person name="Ohm R."/>
            <person name="Pangilinan J."/>
            <person name="Park H.-J."/>
            <person name="Ramirez L."/>
            <person name="Alfaro M."/>
            <person name="Sun H."/>
            <person name="Tritt A."/>
            <person name="Yoshinaga Y."/>
            <person name="Zwiers L.-H."/>
            <person name="Turgeon B."/>
            <person name="Goodwin S."/>
            <person name="Spatafora J."/>
            <person name="Crous P."/>
            <person name="Grigoriev I."/>
        </authorList>
    </citation>
    <scope>NUCLEOTIDE SEQUENCE</scope>
    <source>
        <strain evidence="2">CBS 627.86</strain>
    </source>
</reference>
<proteinExistence type="predicted"/>
<keyword evidence="3" id="KW-1185">Reference proteome</keyword>
<feature type="compositionally biased region" description="Polar residues" evidence="1">
    <location>
        <begin position="16"/>
        <end position="25"/>
    </location>
</feature>
<dbReference type="EMBL" id="ML977356">
    <property type="protein sequence ID" value="KAF2107228.1"/>
    <property type="molecule type" value="Genomic_DNA"/>
</dbReference>
<feature type="region of interest" description="Disordered" evidence="1">
    <location>
        <begin position="1"/>
        <end position="25"/>
    </location>
</feature>
<accession>A0A6A5YM35</accession>
<sequence length="123" mass="13955">MQAHPSENSEDGLSEHPTSYHVSSQVSLRDEDLFITRPGMQVGDQVCILLGCDHSLNLRHVNNNSYIIVGSCFVAGLEDSRHILDPLPEHFLTRIDSVHGRSVQVFNDQRAPRRWYNYHGYPG</sequence>
<protein>
    <submittedName>
        <fullName evidence="2">Uncharacterized protein</fullName>
    </submittedName>
</protein>
<evidence type="ECO:0000313" key="2">
    <source>
        <dbReference type="EMBL" id="KAF2107228.1"/>
    </source>
</evidence>
<organism evidence="2 3">
    <name type="scientific">Lophiotrema nucula</name>
    <dbReference type="NCBI Taxonomy" id="690887"/>
    <lineage>
        <taxon>Eukaryota</taxon>
        <taxon>Fungi</taxon>
        <taxon>Dikarya</taxon>
        <taxon>Ascomycota</taxon>
        <taxon>Pezizomycotina</taxon>
        <taxon>Dothideomycetes</taxon>
        <taxon>Pleosporomycetidae</taxon>
        <taxon>Pleosporales</taxon>
        <taxon>Lophiotremataceae</taxon>
        <taxon>Lophiotrema</taxon>
    </lineage>
</organism>